<protein>
    <submittedName>
        <fullName evidence="3">Uncharacterized protein</fullName>
    </submittedName>
</protein>
<evidence type="ECO:0000256" key="2">
    <source>
        <dbReference type="SAM" id="SignalP"/>
    </source>
</evidence>
<evidence type="ECO:0000256" key="1">
    <source>
        <dbReference type="SAM" id="MobiDB-lite"/>
    </source>
</evidence>
<dbReference type="AlphaFoldDB" id="A0A177TKY0"/>
<evidence type="ECO:0000313" key="3">
    <source>
        <dbReference type="EMBL" id="KAE8259830.1"/>
    </source>
</evidence>
<feature type="compositionally biased region" description="Basic residues" evidence="1">
    <location>
        <begin position="51"/>
        <end position="66"/>
    </location>
</feature>
<keyword evidence="4" id="KW-1185">Reference proteome</keyword>
<organism evidence="3 4">
    <name type="scientific">Tilletia indica</name>
    <dbReference type="NCBI Taxonomy" id="43049"/>
    <lineage>
        <taxon>Eukaryota</taxon>
        <taxon>Fungi</taxon>
        <taxon>Dikarya</taxon>
        <taxon>Basidiomycota</taxon>
        <taxon>Ustilaginomycotina</taxon>
        <taxon>Exobasidiomycetes</taxon>
        <taxon>Tilletiales</taxon>
        <taxon>Tilletiaceae</taxon>
        <taxon>Tilletia</taxon>
    </lineage>
</organism>
<dbReference type="Gene3D" id="2.60.120.200">
    <property type="match status" value="1"/>
</dbReference>
<dbReference type="PANTHER" id="PTHR10963:SF24">
    <property type="entry name" value="GLYCOSIDASE C21B10.07-RELATED"/>
    <property type="match status" value="1"/>
</dbReference>
<dbReference type="SUPFAM" id="SSF49899">
    <property type="entry name" value="Concanavalin A-like lectins/glucanases"/>
    <property type="match status" value="1"/>
</dbReference>
<reference evidence="3" key="2">
    <citation type="journal article" date="2019" name="IMA Fungus">
        <title>Genome sequencing and comparison of five Tilletia species to identify candidate genes for the detection of regulated species infecting wheat.</title>
        <authorList>
            <person name="Nguyen H.D.T."/>
            <person name="Sultana T."/>
            <person name="Kesanakurti P."/>
            <person name="Hambleton S."/>
        </authorList>
    </citation>
    <scope>NUCLEOTIDE SEQUENCE</scope>
    <source>
        <strain evidence="3">DAOMC 236416</strain>
    </source>
</reference>
<dbReference type="EMBL" id="LWDF02000025">
    <property type="protein sequence ID" value="KAE8259830.1"/>
    <property type="molecule type" value="Genomic_DNA"/>
</dbReference>
<evidence type="ECO:0000313" key="4">
    <source>
        <dbReference type="Proteomes" id="UP000077521"/>
    </source>
</evidence>
<reference evidence="3" key="1">
    <citation type="submission" date="2016-04" db="EMBL/GenBank/DDBJ databases">
        <authorList>
            <person name="Nguyen H.D."/>
            <person name="Samba Siva P."/>
            <person name="Cullis J."/>
            <person name="Levesque C.A."/>
            <person name="Hambleton S."/>
        </authorList>
    </citation>
    <scope>NUCLEOTIDE SEQUENCE</scope>
    <source>
        <strain evidence="3">DAOMC 236416</strain>
    </source>
</reference>
<dbReference type="InterPro" id="IPR013320">
    <property type="entry name" value="ConA-like_dom_sf"/>
</dbReference>
<dbReference type="InterPro" id="IPR000757">
    <property type="entry name" value="Beta-glucanase-like"/>
</dbReference>
<comment type="caution">
    <text evidence="3">The sequence shown here is derived from an EMBL/GenBank/DDBJ whole genome shotgun (WGS) entry which is preliminary data.</text>
</comment>
<keyword evidence="2" id="KW-0732">Signal</keyword>
<sequence length="415" mass="45928">MTKFTTLLALLCLLGSSALASIETPPEAFARSPGHPGTQEHSYGRDFEARKHSHHHQHHHNHHHNHSPPPAPQQQHEQSNGQSGQEKHGAKASNKGTNTVHWGDDPEDWKLVVKIDHTNFYDEMDTFTGPDPTKGIVNYVSMAQARQEGLVNTDNGKIFMGISKNRKNGMFHAVRPNTKKTFTEGIITVKVNHMPAACGNWPAIFTVAADGSWPDHGEIDIVEGVHFYKSNKMSIHTLPGCHLQDWALNLQLGNLGSESSTNCAALQTDDKGCAIQSEELDYGVAVNNNGLGLYAMAWDEEHGISVYYFKQVPADIAAGKPDPTKWGKPTAYFPAQGCNPSQFFHSHSLVFTNTLGGQWAGNEQVWNWKATMEQSCAEKTGAGSFMDYVNSGKADFGDAYWLIEDIQIWQKRRKA</sequence>
<dbReference type="GO" id="GO:0004553">
    <property type="term" value="F:hydrolase activity, hydrolyzing O-glycosyl compounds"/>
    <property type="evidence" value="ECO:0007669"/>
    <property type="project" value="InterPro"/>
</dbReference>
<dbReference type="Pfam" id="PF26113">
    <property type="entry name" value="GH16_XgeA"/>
    <property type="match status" value="1"/>
</dbReference>
<dbReference type="GO" id="GO:0009251">
    <property type="term" value="P:glucan catabolic process"/>
    <property type="evidence" value="ECO:0007669"/>
    <property type="project" value="TreeGrafter"/>
</dbReference>
<accession>A0A177TKY0</accession>
<feature type="region of interest" description="Disordered" evidence="1">
    <location>
        <begin position="48"/>
        <end position="104"/>
    </location>
</feature>
<name>A0A177TKY0_9BASI</name>
<feature type="chain" id="PRO_5043769484" evidence="2">
    <location>
        <begin position="21"/>
        <end position="415"/>
    </location>
</feature>
<dbReference type="PANTHER" id="PTHR10963">
    <property type="entry name" value="GLYCOSYL HYDROLASE-RELATED"/>
    <property type="match status" value="1"/>
</dbReference>
<dbReference type="PROSITE" id="PS51762">
    <property type="entry name" value="GH16_2"/>
    <property type="match status" value="1"/>
</dbReference>
<gene>
    <name evidence="3" type="ORF">A4X13_0g753</name>
</gene>
<feature type="signal peptide" evidence="2">
    <location>
        <begin position="1"/>
        <end position="20"/>
    </location>
</feature>
<dbReference type="InterPro" id="IPR050546">
    <property type="entry name" value="Glycosyl_Hydrlase_16"/>
</dbReference>
<dbReference type="Proteomes" id="UP000077521">
    <property type="component" value="Unassembled WGS sequence"/>
</dbReference>
<proteinExistence type="predicted"/>